<dbReference type="Proteomes" id="UP001141327">
    <property type="component" value="Unassembled WGS sequence"/>
</dbReference>
<dbReference type="EMBL" id="JAPMOS010000462">
    <property type="protein sequence ID" value="KAJ4452542.1"/>
    <property type="molecule type" value="Genomic_DNA"/>
</dbReference>
<proteinExistence type="predicted"/>
<keyword evidence="3" id="KW-1185">Reference proteome</keyword>
<evidence type="ECO:0000256" key="1">
    <source>
        <dbReference type="SAM" id="MobiDB-lite"/>
    </source>
</evidence>
<name>A0ABQ8U2W4_9EUKA</name>
<accession>A0ABQ8U2W4</accession>
<feature type="region of interest" description="Disordered" evidence="1">
    <location>
        <begin position="1"/>
        <end position="37"/>
    </location>
</feature>
<reference evidence="2" key="1">
    <citation type="journal article" date="2022" name="bioRxiv">
        <title>Genomics of Preaxostyla Flagellates Illuminates Evolutionary Transitions and the Path Towards Mitochondrial Loss.</title>
        <authorList>
            <person name="Novak L.V.F."/>
            <person name="Treitli S.C."/>
            <person name="Pyrih J."/>
            <person name="Halakuc P."/>
            <person name="Pipaliya S.V."/>
            <person name="Vacek V."/>
            <person name="Brzon O."/>
            <person name="Soukal P."/>
            <person name="Eme L."/>
            <person name="Dacks J.B."/>
            <person name="Karnkowska A."/>
            <person name="Elias M."/>
            <person name="Hampl V."/>
        </authorList>
    </citation>
    <scope>NUCLEOTIDE SEQUENCE</scope>
    <source>
        <strain evidence="2">RCP-MX</strain>
    </source>
</reference>
<feature type="compositionally biased region" description="Basic residues" evidence="1">
    <location>
        <begin position="19"/>
        <end position="30"/>
    </location>
</feature>
<evidence type="ECO:0000313" key="2">
    <source>
        <dbReference type="EMBL" id="KAJ4452542.1"/>
    </source>
</evidence>
<sequence>MEDEDKGVSFEVVLPKKPPGAKKKEGRGRQHLSLSHKSASFTRRAHLIALIGHFRSRCHLILRQRTRTLLRRFLWYSSRWSFPGFSPPFARWLPPNVDIARVTKTRRDSGRATRSQRKLI</sequence>
<organism evidence="2 3">
    <name type="scientific">Paratrimastix pyriformis</name>
    <dbReference type="NCBI Taxonomy" id="342808"/>
    <lineage>
        <taxon>Eukaryota</taxon>
        <taxon>Metamonada</taxon>
        <taxon>Preaxostyla</taxon>
        <taxon>Paratrimastigidae</taxon>
        <taxon>Paratrimastix</taxon>
    </lineage>
</organism>
<protein>
    <submittedName>
        <fullName evidence="2">Uncharacterized protein</fullName>
    </submittedName>
</protein>
<evidence type="ECO:0000313" key="3">
    <source>
        <dbReference type="Proteomes" id="UP001141327"/>
    </source>
</evidence>
<comment type="caution">
    <text evidence="2">The sequence shown here is derived from an EMBL/GenBank/DDBJ whole genome shotgun (WGS) entry which is preliminary data.</text>
</comment>
<gene>
    <name evidence="2" type="ORF">PAPYR_13264</name>
</gene>